<dbReference type="KEGG" id="ccyn:CGC48_01860"/>
<evidence type="ECO:0000259" key="8">
    <source>
        <dbReference type="Pfam" id="PF13807"/>
    </source>
</evidence>
<evidence type="ECO:0000256" key="6">
    <source>
        <dbReference type="SAM" id="Phobius"/>
    </source>
</evidence>
<dbReference type="Pfam" id="PF13807">
    <property type="entry name" value="GNVR"/>
    <property type="match status" value="1"/>
</dbReference>
<dbReference type="GO" id="GO:0005886">
    <property type="term" value="C:plasma membrane"/>
    <property type="evidence" value="ECO:0007669"/>
    <property type="project" value="UniProtKB-SubCell"/>
</dbReference>
<dbReference type="InterPro" id="IPR050445">
    <property type="entry name" value="Bact_polysacc_biosynth/exp"/>
</dbReference>
<dbReference type="InterPro" id="IPR032807">
    <property type="entry name" value="GNVR"/>
</dbReference>
<evidence type="ECO:0000256" key="3">
    <source>
        <dbReference type="ARBA" id="ARBA00022692"/>
    </source>
</evidence>
<keyword evidence="5 6" id="KW-0472">Membrane</keyword>
<dbReference type="RefSeq" id="WP_098028230.1">
    <property type="nucleotide sequence ID" value="NZ_CP022378.1"/>
</dbReference>
<dbReference type="AlphaFoldDB" id="A0A250E6X5"/>
<evidence type="ECO:0000259" key="7">
    <source>
        <dbReference type="Pfam" id="PF02706"/>
    </source>
</evidence>
<feature type="transmembrane region" description="Helical" evidence="6">
    <location>
        <begin position="29"/>
        <end position="47"/>
    </location>
</feature>
<evidence type="ECO:0000313" key="10">
    <source>
        <dbReference type="Proteomes" id="UP000242855"/>
    </source>
</evidence>
<gene>
    <name evidence="9" type="ORF">CGC48_01860</name>
</gene>
<dbReference type="PANTHER" id="PTHR32309">
    <property type="entry name" value="TYROSINE-PROTEIN KINASE"/>
    <property type="match status" value="1"/>
</dbReference>
<dbReference type="InterPro" id="IPR003856">
    <property type="entry name" value="LPS_length_determ_N"/>
</dbReference>
<sequence length="365" mass="41559">MMSNNQQKNEDEIDLLELLNKLWIKRKSILKVTLFFFVLGIIIALISPKQYTAVTIMVPQSSGDKMSVGGLGGLAAMAGINLGGSSNESIPLNTYPKIVESIPFRKKLIQTPLKFSNLNELISYEKYYKEYNKPSIFSSIKKYTIGLPSLLFGKKSDEKSEISEKTDSIWYLSLEDRTILEDISGQLAIDISEKEGIITLSYSMPEALPAAQMLQSAQTLLQETVTKFKTQKANDELKFIEQRYEEAKSDFKTKQFALAQFQDRNRDLFGSLPQTRLEQLQADYNLSFSVYSELAKQLETKKIKVKEEHPIFTIVEPVSVPNERSKPKRVMIVAIWSFLGLVLGVGFTFIRDFMKKFKQPNIDNQ</sequence>
<keyword evidence="3 6" id="KW-0812">Transmembrane</keyword>
<comment type="subcellular location">
    <subcellularLocation>
        <location evidence="1">Cell membrane</location>
        <topology evidence="1">Multi-pass membrane protein</topology>
    </subcellularLocation>
</comment>
<evidence type="ECO:0000256" key="2">
    <source>
        <dbReference type="ARBA" id="ARBA00022475"/>
    </source>
</evidence>
<proteinExistence type="predicted"/>
<dbReference type="GO" id="GO:0004713">
    <property type="term" value="F:protein tyrosine kinase activity"/>
    <property type="evidence" value="ECO:0007669"/>
    <property type="project" value="TreeGrafter"/>
</dbReference>
<dbReference type="GeneID" id="96780538"/>
<feature type="domain" description="Tyrosine-protein kinase G-rich" evidence="8">
    <location>
        <begin position="274"/>
        <end position="352"/>
    </location>
</feature>
<feature type="transmembrane region" description="Helical" evidence="6">
    <location>
        <begin position="330"/>
        <end position="350"/>
    </location>
</feature>
<accession>A0A250E6X5</accession>
<organism evidence="9 10">
    <name type="scientific">Capnocytophaga cynodegmi</name>
    <dbReference type="NCBI Taxonomy" id="28189"/>
    <lineage>
        <taxon>Bacteria</taxon>
        <taxon>Pseudomonadati</taxon>
        <taxon>Bacteroidota</taxon>
        <taxon>Flavobacteriia</taxon>
        <taxon>Flavobacteriales</taxon>
        <taxon>Flavobacteriaceae</taxon>
        <taxon>Capnocytophaga</taxon>
    </lineage>
</organism>
<evidence type="ECO:0000256" key="5">
    <source>
        <dbReference type="ARBA" id="ARBA00023136"/>
    </source>
</evidence>
<dbReference type="Proteomes" id="UP000242855">
    <property type="component" value="Chromosome"/>
</dbReference>
<dbReference type="Pfam" id="PF02706">
    <property type="entry name" value="Wzz"/>
    <property type="match status" value="1"/>
</dbReference>
<evidence type="ECO:0000256" key="1">
    <source>
        <dbReference type="ARBA" id="ARBA00004651"/>
    </source>
</evidence>
<dbReference type="PANTHER" id="PTHR32309:SF13">
    <property type="entry name" value="FERRIC ENTEROBACTIN TRANSPORT PROTEIN FEPE"/>
    <property type="match status" value="1"/>
</dbReference>
<evidence type="ECO:0000313" key="9">
    <source>
        <dbReference type="EMBL" id="ATA67477.1"/>
    </source>
</evidence>
<reference evidence="9 10" key="1">
    <citation type="journal article" date="2017" name="Genome Announc.">
        <title>Twelve Complete Reference Genomes of Clinical Isolates in the Capnocytophaga Genus.</title>
        <authorList>
            <person name="Villarma A."/>
            <person name="Gulvik C.A."/>
            <person name="Rowe L.A."/>
            <person name="Sheth M."/>
            <person name="Juieng P."/>
            <person name="Nicholson A.C."/>
            <person name="Loparev V.N."/>
            <person name="McQuiston J.R."/>
        </authorList>
    </citation>
    <scope>NUCLEOTIDE SEQUENCE [LARGE SCALE GENOMIC DNA]</scope>
    <source>
        <strain evidence="9 10">G7591</strain>
    </source>
</reference>
<protein>
    <submittedName>
        <fullName evidence="9">Capsule biosynthesis protein</fullName>
    </submittedName>
</protein>
<name>A0A250E6X5_9FLAO</name>
<evidence type="ECO:0000256" key="4">
    <source>
        <dbReference type="ARBA" id="ARBA00022989"/>
    </source>
</evidence>
<feature type="domain" description="Polysaccharide chain length determinant N-terminal" evidence="7">
    <location>
        <begin position="11"/>
        <end position="110"/>
    </location>
</feature>
<dbReference type="EMBL" id="CP022378">
    <property type="protein sequence ID" value="ATA67477.1"/>
    <property type="molecule type" value="Genomic_DNA"/>
</dbReference>
<keyword evidence="4 6" id="KW-1133">Transmembrane helix</keyword>
<keyword evidence="2" id="KW-1003">Cell membrane</keyword>